<dbReference type="GO" id="GO:0007165">
    <property type="term" value="P:signal transduction"/>
    <property type="evidence" value="ECO:0007669"/>
    <property type="project" value="UniProtKB-KW"/>
</dbReference>
<evidence type="ECO:0000259" key="6">
    <source>
        <dbReference type="PROSITE" id="PS50111"/>
    </source>
</evidence>
<dbReference type="EMBL" id="NMRN01000043">
    <property type="protein sequence ID" value="PAS92259.1"/>
    <property type="molecule type" value="Genomic_DNA"/>
</dbReference>
<dbReference type="GO" id="GO:0006935">
    <property type="term" value="P:chemotaxis"/>
    <property type="evidence" value="ECO:0007669"/>
    <property type="project" value="UniProtKB-KW"/>
</dbReference>
<keyword evidence="5" id="KW-0472">Membrane</keyword>
<evidence type="ECO:0000313" key="7">
    <source>
        <dbReference type="EMBL" id="KAF7598510.1"/>
    </source>
</evidence>
<reference evidence="7 10" key="1">
    <citation type="submission" date="2016-08" db="EMBL/GenBank/DDBJ databases">
        <title>Candidatus Dactylopiibacterium carminicum genome sequence.</title>
        <authorList>
            <person name="Ramirez-Puebla S.T."/>
            <person name="Ormeno-Orrillo E."/>
            <person name="Vera-Ponce De Leon A."/>
            <person name="Luis L."/>
            <person name="Sanchez-Flores A."/>
            <person name="Monica R."/>
            <person name="Martinez-Romero E."/>
        </authorList>
    </citation>
    <scope>NUCLEOTIDE SEQUENCE [LARGE SCALE GENOMIC DNA]</scope>
    <source>
        <strain evidence="7">END1</strain>
    </source>
</reference>
<organism evidence="8 9">
    <name type="scientific">Candidatus Dactylopiibacterium carminicum</name>
    <dbReference type="NCBI Taxonomy" id="857335"/>
    <lineage>
        <taxon>Bacteria</taxon>
        <taxon>Pseudomonadati</taxon>
        <taxon>Pseudomonadota</taxon>
        <taxon>Betaproteobacteria</taxon>
        <taxon>Rhodocyclales</taxon>
        <taxon>Rhodocyclaceae</taxon>
        <taxon>Candidatus Dactylopiibacterium</taxon>
    </lineage>
</organism>
<evidence type="ECO:0000256" key="2">
    <source>
        <dbReference type="ARBA" id="ARBA00029447"/>
    </source>
</evidence>
<dbReference type="PANTHER" id="PTHR43531">
    <property type="entry name" value="PROTEIN ICFG"/>
    <property type="match status" value="1"/>
</dbReference>
<dbReference type="Proteomes" id="UP000216107">
    <property type="component" value="Unassembled WGS sequence"/>
</dbReference>
<keyword evidence="1" id="KW-0145">Chemotaxis</keyword>
<keyword evidence="5" id="KW-1133">Transmembrane helix</keyword>
<comment type="caution">
    <text evidence="8">The sequence shown here is derived from an EMBL/GenBank/DDBJ whole genome shotgun (WGS) entry which is preliminary data.</text>
</comment>
<dbReference type="Pfam" id="PF00015">
    <property type="entry name" value="MCPsignal"/>
    <property type="match status" value="1"/>
</dbReference>
<protein>
    <submittedName>
        <fullName evidence="8">Chemotaxis protein</fullName>
    </submittedName>
</protein>
<comment type="similarity">
    <text evidence="2">Belongs to the methyl-accepting chemotaxis (MCP) protein family.</text>
</comment>
<feature type="region of interest" description="Disordered" evidence="4">
    <location>
        <begin position="71"/>
        <end position="93"/>
    </location>
</feature>
<evidence type="ECO:0000313" key="9">
    <source>
        <dbReference type="Proteomes" id="UP000216107"/>
    </source>
</evidence>
<feature type="domain" description="Methyl-accepting transducer" evidence="6">
    <location>
        <begin position="124"/>
        <end position="252"/>
    </location>
</feature>
<dbReference type="EMBL" id="MDUX01000046">
    <property type="protein sequence ID" value="KAF7598510.1"/>
    <property type="molecule type" value="Genomic_DNA"/>
</dbReference>
<sequence>MNDLIANLALYGAGALSGAALLALGATPFLRKRRQQHEAQQAQIQALTTRITAEELTTRLAAVRDDAATRQDRALAQQQAGHERALEDARREAETEAMARADNLLRAHEGELISLRRALLAEHEAVTRNIESLLDIMKIVERWHDEMQAILSNNDELREQNAEFSRIVKHVVILSLNASIEAARAGEHGLGFAVVADGVRDLADTASRWALHYKENLDKNDFITTTTFQDIQASGSMIRTAVLTLKAANEQIGRRIADHGSAPCLH</sequence>
<dbReference type="InterPro" id="IPR004089">
    <property type="entry name" value="MCPsignal_dom"/>
</dbReference>
<evidence type="ECO:0000313" key="10">
    <source>
        <dbReference type="Proteomes" id="UP000623509"/>
    </source>
</evidence>
<name>A0A272EQ68_9RHOO</name>
<dbReference type="PANTHER" id="PTHR43531:SF11">
    <property type="entry name" value="METHYL-ACCEPTING CHEMOTAXIS PROTEIN 3"/>
    <property type="match status" value="1"/>
</dbReference>
<evidence type="ECO:0000256" key="5">
    <source>
        <dbReference type="SAM" id="Phobius"/>
    </source>
</evidence>
<evidence type="ECO:0000256" key="4">
    <source>
        <dbReference type="SAM" id="MobiDB-lite"/>
    </source>
</evidence>
<dbReference type="Proteomes" id="UP000623509">
    <property type="component" value="Unassembled WGS sequence"/>
</dbReference>
<feature type="compositionally biased region" description="Basic and acidic residues" evidence="4">
    <location>
        <begin position="81"/>
        <end position="93"/>
    </location>
</feature>
<evidence type="ECO:0000256" key="3">
    <source>
        <dbReference type="PROSITE-ProRule" id="PRU00284"/>
    </source>
</evidence>
<dbReference type="SUPFAM" id="SSF58104">
    <property type="entry name" value="Methyl-accepting chemotaxis protein (MCP) signaling domain"/>
    <property type="match status" value="1"/>
</dbReference>
<dbReference type="GO" id="GO:0016020">
    <property type="term" value="C:membrane"/>
    <property type="evidence" value="ECO:0007669"/>
    <property type="project" value="InterPro"/>
</dbReference>
<feature type="transmembrane region" description="Helical" evidence="5">
    <location>
        <begin position="6"/>
        <end position="30"/>
    </location>
</feature>
<evidence type="ECO:0000313" key="8">
    <source>
        <dbReference type="EMBL" id="PAS92259.1"/>
    </source>
</evidence>
<dbReference type="Gene3D" id="1.10.287.950">
    <property type="entry name" value="Methyl-accepting chemotaxis protein"/>
    <property type="match status" value="1"/>
</dbReference>
<dbReference type="PROSITE" id="PS50111">
    <property type="entry name" value="CHEMOTAXIS_TRANSDUC_2"/>
    <property type="match status" value="1"/>
</dbReference>
<dbReference type="AlphaFoldDB" id="A0A272EQ68"/>
<gene>
    <name evidence="7" type="ORF">BGI27_12785</name>
    <name evidence="8" type="ORF">CGU29_12430</name>
</gene>
<accession>A0A272EQ68</accession>
<reference evidence="8 9" key="2">
    <citation type="submission" date="2017-07" db="EMBL/GenBank/DDBJ databases">
        <title>Candidatus Dactylopiibacterium carminicum, a nitrogen-fixing symbiont of the cochineal insect Dactylopius coccus and Dactylopius opuntiae (Hemiptera: Coccoidea: Dactylopiidae).</title>
        <authorList>
            <person name="Vera A."/>
        </authorList>
    </citation>
    <scope>NUCLEOTIDE SEQUENCE [LARGE SCALE GENOMIC DNA]</scope>
    <source>
        <strain evidence="8 9">NFDCM</strain>
    </source>
</reference>
<dbReference type="InterPro" id="IPR051310">
    <property type="entry name" value="MCP_chemotaxis"/>
</dbReference>
<dbReference type="RefSeq" id="WP_095525262.1">
    <property type="nucleotide sequence ID" value="NZ_MDUX01000046.1"/>
</dbReference>
<keyword evidence="3" id="KW-0807">Transducer</keyword>
<keyword evidence="10" id="KW-1185">Reference proteome</keyword>
<proteinExistence type="inferred from homology"/>
<keyword evidence="5" id="KW-0812">Transmembrane</keyword>
<evidence type="ECO:0000256" key="1">
    <source>
        <dbReference type="ARBA" id="ARBA00022500"/>
    </source>
</evidence>